<evidence type="ECO:0000256" key="7">
    <source>
        <dbReference type="ARBA" id="ARBA00022723"/>
    </source>
</evidence>
<gene>
    <name evidence="15" type="ORF">FH972_019317</name>
</gene>
<feature type="transmembrane region" description="Helical" evidence="14">
    <location>
        <begin position="450"/>
        <end position="471"/>
    </location>
</feature>
<dbReference type="PANTHER" id="PTHR47944">
    <property type="entry name" value="CYTOCHROME P450 98A9"/>
    <property type="match status" value="1"/>
</dbReference>
<dbReference type="InterPro" id="IPR001128">
    <property type="entry name" value="Cyt_P450"/>
</dbReference>
<sequence length="641" mass="71204">MTPLSLILGTIGLAIFVYYLLNLRTHRHRLRLPPGPKPWPIIGNLPHMGPVPHHSLAAMARTYGPLMHLRLGFVDVVVAASASVASQFLKTHDTNFSSRPPNAGAKYIAYNYQDLVFAPYGERWRMLRKISSVHLFSGKALDEFRHVRQEEVAVLTGAVANAGKKPVNLGQLLNVCTANTLGRVMIGRRVFGDGSGGGDAKADEFKSMVVEMMVLAGVFNIGDFIPALEWLDLQGVAAKMKNLHKRFDTFLTGIVEEHKKINGGGQHMLSTLISLKENADGEGGKLTDTEIKALLLVELSHLIFSPTKQCFFSRSLSLRPVQIRGFIDTPPSLGSPPPPMPTNHKITTDSHLSRPPHTSLPAKTDGHNRALNTSDCHGLWHDAVLVVFSVGFVVYLALHTKKNVKKLWNRRSYVVISYYALLWLATLLNLAWSSLQAWQCSPGKEAAWNVLSLFTTSGMLCLEISLLAFLLQEDYATGLDALAHNFVVSGIVVGVDMLLKVIYVFGFGVPLFIDGVESSNKVKWGLWIIHKLLVTAVYGFILFVHFSKWRDKLPPRPAFYNYIVIMFVVNAVAVFACGLAGVGAGLGIWLYNLTVVCYHSFYLPFLYITFLADFFQENDFLLENAYYSEMKDAGFFDADWD</sequence>
<dbReference type="SUPFAM" id="SSF48264">
    <property type="entry name" value="Cytochrome P450"/>
    <property type="match status" value="1"/>
</dbReference>
<evidence type="ECO:0000256" key="13">
    <source>
        <dbReference type="SAM" id="MobiDB-lite"/>
    </source>
</evidence>
<evidence type="ECO:0000256" key="3">
    <source>
        <dbReference type="ARBA" id="ARBA00010125"/>
    </source>
</evidence>
<dbReference type="InterPro" id="IPR036396">
    <property type="entry name" value="Cyt_P450_sf"/>
</dbReference>
<comment type="cofactor">
    <cofactor evidence="1">
        <name>heme</name>
        <dbReference type="ChEBI" id="CHEBI:30413"/>
    </cofactor>
</comment>
<evidence type="ECO:0000256" key="12">
    <source>
        <dbReference type="ARBA" id="ARBA00023136"/>
    </source>
</evidence>
<feature type="region of interest" description="Disordered" evidence="13">
    <location>
        <begin position="329"/>
        <end position="366"/>
    </location>
</feature>
<evidence type="ECO:0000256" key="6">
    <source>
        <dbReference type="ARBA" id="ARBA00022692"/>
    </source>
</evidence>
<dbReference type="Gene3D" id="1.10.630.10">
    <property type="entry name" value="Cytochrome P450"/>
    <property type="match status" value="1"/>
</dbReference>
<dbReference type="PANTHER" id="PTHR47944:SF18">
    <property type="entry name" value="FLAVONOID 3'-MONOOXYGENASE"/>
    <property type="match status" value="1"/>
</dbReference>
<dbReference type="GO" id="GO:0016020">
    <property type="term" value="C:membrane"/>
    <property type="evidence" value="ECO:0007669"/>
    <property type="project" value="UniProtKB-SubCell"/>
</dbReference>
<dbReference type="GO" id="GO:0004497">
    <property type="term" value="F:monooxygenase activity"/>
    <property type="evidence" value="ECO:0007669"/>
    <property type="project" value="UniProtKB-KW"/>
</dbReference>
<evidence type="ECO:0000256" key="1">
    <source>
        <dbReference type="ARBA" id="ARBA00001971"/>
    </source>
</evidence>
<dbReference type="InterPro" id="IPR018781">
    <property type="entry name" value="TPRA1/CAND2/CAND8"/>
</dbReference>
<dbReference type="Pfam" id="PF10160">
    <property type="entry name" value="Tmemb_40"/>
    <property type="match status" value="1"/>
</dbReference>
<evidence type="ECO:0000256" key="2">
    <source>
        <dbReference type="ARBA" id="ARBA00004141"/>
    </source>
</evidence>
<dbReference type="GO" id="GO:0005506">
    <property type="term" value="F:iron ion binding"/>
    <property type="evidence" value="ECO:0007669"/>
    <property type="project" value="InterPro"/>
</dbReference>
<keyword evidence="9" id="KW-0560">Oxidoreductase</keyword>
<evidence type="ECO:0000256" key="14">
    <source>
        <dbReference type="SAM" id="Phobius"/>
    </source>
</evidence>
<keyword evidence="5" id="KW-0349">Heme</keyword>
<evidence type="ECO:0000256" key="4">
    <source>
        <dbReference type="ARBA" id="ARBA00010617"/>
    </source>
</evidence>
<keyword evidence="16" id="KW-1185">Reference proteome</keyword>
<feature type="transmembrane region" description="Helical" evidence="14">
    <location>
        <begin position="588"/>
        <end position="612"/>
    </location>
</feature>
<evidence type="ECO:0000256" key="9">
    <source>
        <dbReference type="ARBA" id="ARBA00023002"/>
    </source>
</evidence>
<protein>
    <recommendedName>
        <fullName evidence="17">Flavonoid 3'-monooxygenase</fullName>
    </recommendedName>
</protein>
<comment type="subcellular location">
    <subcellularLocation>
        <location evidence="2">Membrane</location>
        <topology evidence="2">Multi-pass membrane protein</topology>
    </subcellularLocation>
</comment>
<proteinExistence type="inferred from homology"/>
<evidence type="ECO:0000256" key="11">
    <source>
        <dbReference type="ARBA" id="ARBA00023033"/>
    </source>
</evidence>
<dbReference type="EMBL" id="CM017328">
    <property type="protein sequence ID" value="KAE8124430.1"/>
    <property type="molecule type" value="Genomic_DNA"/>
</dbReference>
<organism evidence="15 16">
    <name type="scientific">Carpinus fangiana</name>
    <dbReference type="NCBI Taxonomy" id="176857"/>
    <lineage>
        <taxon>Eukaryota</taxon>
        <taxon>Viridiplantae</taxon>
        <taxon>Streptophyta</taxon>
        <taxon>Embryophyta</taxon>
        <taxon>Tracheophyta</taxon>
        <taxon>Spermatophyta</taxon>
        <taxon>Magnoliopsida</taxon>
        <taxon>eudicotyledons</taxon>
        <taxon>Gunneridae</taxon>
        <taxon>Pentapetalae</taxon>
        <taxon>rosids</taxon>
        <taxon>fabids</taxon>
        <taxon>Fagales</taxon>
        <taxon>Betulaceae</taxon>
        <taxon>Carpinus</taxon>
    </lineage>
</organism>
<feature type="transmembrane region" description="Helical" evidence="14">
    <location>
        <begin position="483"/>
        <end position="505"/>
    </location>
</feature>
<evidence type="ECO:0000256" key="10">
    <source>
        <dbReference type="ARBA" id="ARBA00023004"/>
    </source>
</evidence>
<evidence type="ECO:0000313" key="16">
    <source>
        <dbReference type="Proteomes" id="UP000327013"/>
    </source>
</evidence>
<evidence type="ECO:0000313" key="15">
    <source>
        <dbReference type="EMBL" id="KAE8124430.1"/>
    </source>
</evidence>
<name>A0A5N6RT15_9ROSI</name>
<keyword evidence="10" id="KW-0408">Iron</keyword>
<keyword evidence="12 14" id="KW-0472">Membrane</keyword>
<keyword evidence="6 14" id="KW-0812">Transmembrane</keyword>
<accession>A0A5N6RT15</accession>
<comment type="similarity">
    <text evidence="3">Belongs to the UPF0359 family.</text>
</comment>
<dbReference type="Pfam" id="PF00067">
    <property type="entry name" value="p450"/>
    <property type="match status" value="1"/>
</dbReference>
<feature type="transmembrane region" description="Helical" evidence="14">
    <location>
        <begin position="379"/>
        <end position="398"/>
    </location>
</feature>
<dbReference type="Proteomes" id="UP000327013">
    <property type="component" value="Chromosome 8"/>
</dbReference>
<comment type="similarity">
    <text evidence="4">Belongs to the cytochrome P450 family.</text>
</comment>
<evidence type="ECO:0008006" key="17">
    <source>
        <dbReference type="Google" id="ProtNLM"/>
    </source>
</evidence>
<feature type="transmembrane region" description="Helical" evidence="14">
    <location>
        <begin position="559"/>
        <end position="582"/>
    </location>
</feature>
<keyword evidence="11" id="KW-0503">Monooxygenase</keyword>
<dbReference type="AlphaFoldDB" id="A0A5N6RT15"/>
<evidence type="ECO:0000256" key="8">
    <source>
        <dbReference type="ARBA" id="ARBA00022989"/>
    </source>
</evidence>
<dbReference type="OrthoDB" id="2789670at2759"/>
<keyword evidence="8 14" id="KW-1133">Transmembrane helix</keyword>
<feature type="transmembrane region" description="Helical" evidence="14">
    <location>
        <begin position="6"/>
        <end position="23"/>
    </location>
</feature>
<evidence type="ECO:0000256" key="5">
    <source>
        <dbReference type="ARBA" id="ARBA00022617"/>
    </source>
</evidence>
<feature type="transmembrane region" description="Helical" evidence="14">
    <location>
        <begin position="418"/>
        <end position="438"/>
    </location>
</feature>
<dbReference type="GO" id="GO:0020037">
    <property type="term" value="F:heme binding"/>
    <property type="evidence" value="ECO:0007669"/>
    <property type="project" value="InterPro"/>
</dbReference>
<feature type="transmembrane region" description="Helical" evidence="14">
    <location>
        <begin position="525"/>
        <end position="547"/>
    </location>
</feature>
<keyword evidence="7" id="KW-0479">Metal-binding</keyword>
<reference evidence="15 16" key="1">
    <citation type="submission" date="2019-06" db="EMBL/GenBank/DDBJ databases">
        <title>A chromosomal-level reference genome of Carpinus fangiana (Coryloideae, Betulaceae).</title>
        <authorList>
            <person name="Yang X."/>
            <person name="Wang Z."/>
            <person name="Zhang L."/>
            <person name="Hao G."/>
            <person name="Liu J."/>
            <person name="Yang Y."/>
        </authorList>
    </citation>
    <scope>NUCLEOTIDE SEQUENCE [LARGE SCALE GENOMIC DNA]</scope>
    <source>
        <strain evidence="15">Cfa_2016G</strain>
        <tissue evidence="15">Leaf</tissue>
    </source>
</reference>
<dbReference type="GO" id="GO:0016705">
    <property type="term" value="F:oxidoreductase activity, acting on paired donors, with incorporation or reduction of molecular oxygen"/>
    <property type="evidence" value="ECO:0007669"/>
    <property type="project" value="InterPro"/>
</dbReference>